<accession>A0ACB8TEQ4</accession>
<dbReference type="Proteomes" id="UP000814140">
    <property type="component" value="Unassembled WGS sequence"/>
</dbReference>
<proteinExistence type="predicted"/>
<reference evidence="1" key="2">
    <citation type="journal article" date="2022" name="New Phytol.">
        <title>Evolutionary transition to the ectomycorrhizal habit in the genomes of a hyperdiverse lineage of mushroom-forming fungi.</title>
        <authorList>
            <person name="Looney B."/>
            <person name="Miyauchi S."/>
            <person name="Morin E."/>
            <person name="Drula E."/>
            <person name="Courty P.E."/>
            <person name="Kohler A."/>
            <person name="Kuo A."/>
            <person name="LaButti K."/>
            <person name="Pangilinan J."/>
            <person name="Lipzen A."/>
            <person name="Riley R."/>
            <person name="Andreopoulos W."/>
            <person name="He G."/>
            <person name="Johnson J."/>
            <person name="Nolan M."/>
            <person name="Tritt A."/>
            <person name="Barry K.W."/>
            <person name="Grigoriev I.V."/>
            <person name="Nagy L.G."/>
            <person name="Hibbett D."/>
            <person name="Henrissat B."/>
            <person name="Matheny P.B."/>
            <person name="Labbe J."/>
            <person name="Martin F.M."/>
        </authorList>
    </citation>
    <scope>NUCLEOTIDE SEQUENCE</scope>
    <source>
        <strain evidence="1">HHB10654</strain>
    </source>
</reference>
<dbReference type="EMBL" id="MU277191">
    <property type="protein sequence ID" value="KAI0066875.1"/>
    <property type="molecule type" value="Genomic_DNA"/>
</dbReference>
<organism evidence="1 2">
    <name type="scientific">Artomyces pyxidatus</name>
    <dbReference type="NCBI Taxonomy" id="48021"/>
    <lineage>
        <taxon>Eukaryota</taxon>
        <taxon>Fungi</taxon>
        <taxon>Dikarya</taxon>
        <taxon>Basidiomycota</taxon>
        <taxon>Agaricomycotina</taxon>
        <taxon>Agaricomycetes</taxon>
        <taxon>Russulales</taxon>
        <taxon>Auriscalpiaceae</taxon>
        <taxon>Artomyces</taxon>
    </lineage>
</organism>
<evidence type="ECO:0000313" key="2">
    <source>
        <dbReference type="Proteomes" id="UP000814140"/>
    </source>
</evidence>
<keyword evidence="2" id="KW-1185">Reference proteome</keyword>
<comment type="caution">
    <text evidence="1">The sequence shown here is derived from an EMBL/GenBank/DDBJ whole genome shotgun (WGS) entry which is preliminary data.</text>
</comment>
<protein>
    <submittedName>
        <fullName evidence="1">Cytochrome P450</fullName>
    </submittedName>
</protein>
<sequence>MLSGSINVLDLIILAFFLALLRDVNQRLRRRGLPYPPGPAGLPFIGNLFNVPKEAPWATYADWAKTYGDVMSLKILGQVVVVVQSSKALKDLLDNKRGIYSDRPVLPFYEMTGLGGTGYFRQHVQMNSGEMGARAKTHEFLKRLLAQPNDFYELIEHLQGAIIMSLVYGYNIEDKGDKYLDTAREFGTMTRIVLLPGAALVNELPFLKHFPEWLPGMGFKALARKGWALGQEVITGPLAFVKECMVNGTARPSMALEALQECPSAQDEQVIGKAMGSIHSAGADTTVSALLSLFLMLVLYPAVQQKAQAELDAVTGGVLPDYEHRRRLPYIEAICKELLRWRMVAPASLPHATSEDDVYNGYFIPKGSIVIANAWAILHDPALYPDPEVFNPERFLTEDGQVVDDPLLSAAFGFGKRICPGRHIVDGTLFIVVASVLATFNVSKIKDEYGNEIPVEDRYVGSVLSQPAPFKCSITPRNLGVFEGLDGSIWGWKT</sequence>
<name>A0ACB8TEQ4_9AGAM</name>
<evidence type="ECO:0000313" key="1">
    <source>
        <dbReference type="EMBL" id="KAI0066875.1"/>
    </source>
</evidence>
<gene>
    <name evidence="1" type="ORF">BV25DRAFT_1254150</name>
</gene>
<reference evidence="1" key="1">
    <citation type="submission" date="2021-03" db="EMBL/GenBank/DDBJ databases">
        <authorList>
            <consortium name="DOE Joint Genome Institute"/>
            <person name="Ahrendt S."/>
            <person name="Looney B.P."/>
            <person name="Miyauchi S."/>
            <person name="Morin E."/>
            <person name="Drula E."/>
            <person name="Courty P.E."/>
            <person name="Chicoki N."/>
            <person name="Fauchery L."/>
            <person name="Kohler A."/>
            <person name="Kuo A."/>
            <person name="Labutti K."/>
            <person name="Pangilinan J."/>
            <person name="Lipzen A."/>
            <person name="Riley R."/>
            <person name="Andreopoulos W."/>
            <person name="He G."/>
            <person name="Johnson J."/>
            <person name="Barry K.W."/>
            <person name="Grigoriev I.V."/>
            <person name="Nagy L."/>
            <person name="Hibbett D."/>
            <person name="Henrissat B."/>
            <person name="Matheny P.B."/>
            <person name="Labbe J."/>
            <person name="Martin F."/>
        </authorList>
    </citation>
    <scope>NUCLEOTIDE SEQUENCE</scope>
    <source>
        <strain evidence="1">HHB10654</strain>
    </source>
</reference>